<dbReference type="SMART" id="SM00283">
    <property type="entry name" value="MA"/>
    <property type="match status" value="1"/>
</dbReference>
<evidence type="ECO:0000256" key="11">
    <source>
        <dbReference type="SAM" id="Phobius"/>
    </source>
</evidence>
<reference evidence="15" key="2">
    <citation type="submission" date="2021-06" db="EMBL/GenBank/DDBJ databases">
        <title>Updating the genus Pseudomonas: Description of 43 new species and partition of the Pseudomonas putida group.</title>
        <authorList>
            <person name="Girard L."/>
            <person name="Lood C."/>
            <person name="Vandamme P."/>
            <person name="Rokni-Zadeh H."/>
            <person name="van Noort V."/>
            <person name="Hofte M."/>
            <person name="Lavigne R."/>
            <person name="De Mot R."/>
        </authorList>
    </citation>
    <scope>NUCLEOTIDE SEQUENCE</scope>
    <source>
        <strain evidence="15">SWRI145</strain>
    </source>
</reference>
<dbReference type="AlphaFoldDB" id="A0A8H9YYM6"/>
<accession>A0A8H9YYM6</accession>
<keyword evidence="16" id="KW-1185">Reference proteome</keyword>
<keyword evidence="4" id="KW-0145">Chemotaxis</keyword>
<dbReference type="EMBL" id="JABWQF010000023">
    <property type="protein sequence ID" value="MBC3296055.1"/>
    <property type="molecule type" value="Genomic_DNA"/>
</dbReference>
<evidence type="ECO:0000256" key="1">
    <source>
        <dbReference type="ARBA" id="ARBA00004651"/>
    </source>
</evidence>
<evidence type="ECO:0000313" key="15">
    <source>
        <dbReference type="EMBL" id="QXH81507.1"/>
    </source>
</evidence>
<evidence type="ECO:0000256" key="9">
    <source>
        <dbReference type="ARBA" id="ARBA00029447"/>
    </source>
</evidence>
<dbReference type="GO" id="GO:0007165">
    <property type="term" value="P:signal transduction"/>
    <property type="evidence" value="ECO:0007669"/>
    <property type="project" value="UniProtKB-KW"/>
</dbReference>
<sequence length="664" mass="71368">MPPLRSIQARYTLFLVLFVLVLFVLTVVGIGQLVAPTLRHTEEQVVLNRIAEVAEQIQGELNKVQSQQRSITQTIPLLDSDAIDKVLPGLVDQYGELKVFGGGIWPLPNQRTPGRNKHSTFWHRDASGKLAVNTFWNSDPAPNYYDQSWYKGGLASPRGQCAWAAAYKDDASQEPRTNCAMAIQRDGVPYGVATIDVTLGFFNDLVASKEKDIGGQMLIVEGDGKIISNSTRISSPVVLKNISELSGSSAFAAQVSKALAHRDQALQRSEFDNQGVASTFYMRPIAGTPWFLATALPTSLITAQRDDVLGTLALLQIPMVLLLVLLAVYAIRQLVQRMKSLKTNIDALSAGDADLTRRITIRAEDELGAIGHSVNRFIVYLQNMIGEVTQATGAMSSSLEQLQRTSAHTNQILVRHASETDQTVTAITEMSSTADTVAQNAAETAAFTQRANEHADRSRVVVGEASNSVSALIGEVSSATHSVENMRQDAARITETLGVIGAIAGQTNLLALNAAIEAARAGEQGRGFAVVADEVRALAARTQASTSQINEMLTRLTAGVSSSVAAMENTQASCQSAADATARVNTGLDEMAGSVSHINNLSTQIATAAEQQSAVTEEINRSMVQIRQMVEELVQSGHATETNTQSLLDANGRVIALMGRFKVR</sequence>
<evidence type="ECO:0000313" key="16">
    <source>
        <dbReference type="Proteomes" id="UP000615613"/>
    </source>
</evidence>
<evidence type="ECO:0000256" key="7">
    <source>
        <dbReference type="ARBA" id="ARBA00023136"/>
    </source>
</evidence>
<feature type="transmembrane region" description="Helical" evidence="11">
    <location>
        <begin position="12"/>
        <end position="35"/>
    </location>
</feature>
<evidence type="ECO:0000259" key="13">
    <source>
        <dbReference type="PROSITE" id="PS50885"/>
    </source>
</evidence>
<protein>
    <submittedName>
        <fullName evidence="14">Methyl-accepting chemotaxis protein</fullName>
    </submittedName>
</protein>
<evidence type="ECO:0000313" key="14">
    <source>
        <dbReference type="EMBL" id="MBC3296055.1"/>
    </source>
</evidence>
<evidence type="ECO:0000256" key="8">
    <source>
        <dbReference type="ARBA" id="ARBA00023224"/>
    </source>
</evidence>
<reference evidence="14" key="1">
    <citation type="journal article" date="2020" name="Microorganisms">
        <title>Reliable Identification of Environmental Pseudomonas Isolates Using the rpoD Gene.</title>
        <authorList>
            <consortium name="The Broad Institute Genome Sequencing Platform"/>
            <person name="Girard L."/>
            <person name="Lood C."/>
            <person name="Rokni-Zadeh H."/>
            <person name="van Noort V."/>
            <person name="Lavigne R."/>
            <person name="De Mot R."/>
        </authorList>
    </citation>
    <scope>NUCLEOTIDE SEQUENCE [LARGE SCALE GENOMIC DNA]</scope>
    <source>
        <strain evidence="14">SWRI145</strain>
    </source>
</reference>
<dbReference type="RefSeq" id="WP_065872965.1">
    <property type="nucleotide sequence ID" value="NZ_CP077084.1"/>
</dbReference>
<dbReference type="GO" id="GO:0005886">
    <property type="term" value="C:plasma membrane"/>
    <property type="evidence" value="ECO:0007669"/>
    <property type="project" value="UniProtKB-SubCell"/>
</dbReference>
<dbReference type="Proteomes" id="UP000615613">
    <property type="component" value="Chromosome"/>
</dbReference>
<keyword evidence="6 11" id="KW-1133">Transmembrane helix</keyword>
<dbReference type="GO" id="GO:0006935">
    <property type="term" value="P:chemotaxis"/>
    <property type="evidence" value="ECO:0007669"/>
    <property type="project" value="UniProtKB-KW"/>
</dbReference>
<dbReference type="Pfam" id="PF00672">
    <property type="entry name" value="HAMP"/>
    <property type="match status" value="1"/>
</dbReference>
<evidence type="ECO:0000256" key="5">
    <source>
        <dbReference type="ARBA" id="ARBA00022692"/>
    </source>
</evidence>
<evidence type="ECO:0000256" key="2">
    <source>
        <dbReference type="ARBA" id="ARBA00022475"/>
    </source>
</evidence>
<comment type="similarity">
    <text evidence="9">Belongs to the methyl-accepting chemotaxis (MCP) protein family.</text>
</comment>
<dbReference type="Pfam" id="PF02743">
    <property type="entry name" value="dCache_1"/>
    <property type="match status" value="1"/>
</dbReference>
<proteinExistence type="inferred from homology"/>
<comment type="subcellular location">
    <subcellularLocation>
        <location evidence="1">Cell membrane</location>
        <topology evidence="1">Multi-pass membrane protein</topology>
    </subcellularLocation>
</comment>
<evidence type="ECO:0000259" key="12">
    <source>
        <dbReference type="PROSITE" id="PS50111"/>
    </source>
</evidence>
<dbReference type="CDD" id="cd06225">
    <property type="entry name" value="HAMP"/>
    <property type="match status" value="1"/>
</dbReference>
<evidence type="ECO:0000256" key="6">
    <source>
        <dbReference type="ARBA" id="ARBA00022989"/>
    </source>
</evidence>
<dbReference type="SUPFAM" id="SSF58104">
    <property type="entry name" value="Methyl-accepting chemotaxis protein (MCP) signaling domain"/>
    <property type="match status" value="1"/>
</dbReference>
<dbReference type="FunFam" id="1.10.287.950:FF:000001">
    <property type="entry name" value="Methyl-accepting chemotaxis sensory transducer"/>
    <property type="match status" value="1"/>
</dbReference>
<organism evidence="14">
    <name type="scientific">Pseudomonas tritici</name>
    <dbReference type="NCBI Taxonomy" id="2745518"/>
    <lineage>
        <taxon>Bacteria</taxon>
        <taxon>Pseudomonadati</taxon>
        <taxon>Pseudomonadota</taxon>
        <taxon>Gammaproteobacteria</taxon>
        <taxon>Pseudomonadales</taxon>
        <taxon>Pseudomonadaceae</taxon>
        <taxon>Pseudomonas</taxon>
    </lineage>
</organism>
<dbReference type="PANTHER" id="PTHR32089">
    <property type="entry name" value="METHYL-ACCEPTING CHEMOTAXIS PROTEIN MCPB"/>
    <property type="match status" value="1"/>
</dbReference>
<gene>
    <name evidence="15" type="ORF">HU722_0015915</name>
    <name evidence="14" type="ORF">HU722_31455</name>
</gene>
<dbReference type="PROSITE" id="PS50885">
    <property type="entry name" value="HAMP"/>
    <property type="match status" value="1"/>
</dbReference>
<feature type="domain" description="HAMP" evidence="13">
    <location>
        <begin position="332"/>
        <end position="386"/>
    </location>
</feature>
<dbReference type="PROSITE" id="PS50111">
    <property type="entry name" value="CHEMOTAXIS_TRANSDUC_2"/>
    <property type="match status" value="1"/>
</dbReference>
<keyword evidence="7 11" id="KW-0472">Membrane</keyword>
<name>A0A8H9YYM6_9PSED</name>
<keyword evidence="3" id="KW-0488">Methylation</keyword>
<evidence type="ECO:0000256" key="10">
    <source>
        <dbReference type="PROSITE-ProRule" id="PRU00284"/>
    </source>
</evidence>
<feature type="domain" description="Methyl-accepting transducer" evidence="12">
    <location>
        <begin position="391"/>
        <end position="627"/>
    </location>
</feature>
<keyword evidence="2" id="KW-1003">Cell membrane</keyword>
<keyword evidence="5 11" id="KW-0812">Transmembrane</keyword>
<dbReference type="PANTHER" id="PTHR32089:SF55">
    <property type="entry name" value="METHYL ACCEPTING SENSORY TRANSDUCER WITH CACHE_2 SMALL MOLECULE BINDING DOMAIN"/>
    <property type="match status" value="1"/>
</dbReference>
<dbReference type="Pfam" id="PF00015">
    <property type="entry name" value="MCPsignal"/>
    <property type="match status" value="1"/>
</dbReference>
<dbReference type="CDD" id="cd11386">
    <property type="entry name" value="MCP_signal"/>
    <property type="match status" value="1"/>
</dbReference>
<dbReference type="Gene3D" id="1.10.287.950">
    <property type="entry name" value="Methyl-accepting chemotaxis protein"/>
    <property type="match status" value="1"/>
</dbReference>
<dbReference type="InterPro" id="IPR004089">
    <property type="entry name" value="MCPsignal_dom"/>
</dbReference>
<dbReference type="InterPro" id="IPR003660">
    <property type="entry name" value="HAMP_dom"/>
</dbReference>
<keyword evidence="8 10" id="KW-0807">Transducer</keyword>
<dbReference type="InterPro" id="IPR033479">
    <property type="entry name" value="dCache_1"/>
</dbReference>
<dbReference type="SMART" id="SM00304">
    <property type="entry name" value="HAMP"/>
    <property type="match status" value="1"/>
</dbReference>
<evidence type="ECO:0000256" key="3">
    <source>
        <dbReference type="ARBA" id="ARBA00022481"/>
    </source>
</evidence>
<dbReference type="EMBL" id="CP077084">
    <property type="protein sequence ID" value="QXH81507.1"/>
    <property type="molecule type" value="Genomic_DNA"/>
</dbReference>
<dbReference type="Gene3D" id="3.30.450.20">
    <property type="entry name" value="PAS domain"/>
    <property type="match status" value="1"/>
</dbReference>
<evidence type="ECO:0000256" key="4">
    <source>
        <dbReference type="ARBA" id="ARBA00022500"/>
    </source>
</evidence>
<dbReference type="KEGG" id="ptrt:HU722_0015915"/>
<feature type="transmembrane region" description="Helical" evidence="11">
    <location>
        <begin position="308"/>
        <end position="331"/>
    </location>
</feature>